<protein>
    <recommendedName>
        <fullName evidence="3">DUF2066 domain-containing protein</fullName>
    </recommendedName>
</protein>
<reference evidence="1" key="1">
    <citation type="submission" date="2015-10" db="EMBL/GenBank/DDBJ databases">
        <title>Description of Candidatus Tenderia electrophaga gen. nov, sp. nov., an Uncultivated Electroautotroph from a Biocathode Enrichment.</title>
        <authorList>
            <person name="Eddie B.J."/>
            <person name="Malanoski A.P."/>
            <person name="Wang Z."/>
            <person name="Hall R.J."/>
            <person name="Oh S.D."/>
            <person name="Heiner C."/>
            <person name="Lin B."/>
            <person name="Strycharz-Glaven S.M."/>
        </authorList>
    </citation>
    <scope>NUCLEOTIDE SEQUENCE [LARGE SCALE GENOMIC DNA]</scope>
    <source>
        <strain evidence="1">NRL1</strain>
    </source>
</reference>
<accession>A0A0S2TBJ4</accession>
<dbReference type="Proteomes" id="UP000055136">
    <property type="component" value="Chromosome"/>
</dbReference>
<gene>
    <name evidence="1" type="ORF">Tel_04720</name>
</gene>
<dbReference type="Pfam" id="PF09839">
    <property type="entry name" value="DUF2066"/>
    <property type="match status" value="1"/>
</dbReference>
<dbReference type="STRING" id="1748243.Tel_04720"/>
<evidence type="ECO:0000313" key="1">
    <source>
        <dbReference type="EMBL" id="ALP52506.1"/>
    </source>
</evidence>
<proteinExistence type="predicted"/>
<dbReference type="AlphaFoldDB" id="A0A0S2TBJ4"/>
<evidence type="ECO:0008006" key="3">
    <source>
        <dbReference type="Google" id="ProtNLM"/>
    </source>
</evidence>
<organism evidence="1 2">
    <name type="scientific">Candidatus Tenderia electrophaga</name>
    <dbReference type="NCBI Taxonomy" id="1748243"/>
    <lineage>
        <taxon>Bacteria</taxon>
        <taxon>Pseudomonadati</taxon>
        <taxon>Pseudomonadota</taxon>
        <taxon>Gammaproteobacteria</taxon>
        <taxon>Candidatus Tenderiales</taxon>
        <taxon>Candidatus Tenderiaceae</taxon>
        <taxon>Candidatus Tenderia</taxon>
    </lineage>
</organism>
<name>A0A0S2TBJ4_9GAMM</name>
<dbReference type="KEGG" id="tee:Tel_04720"/>
<evidence type="ECO:0000313" key="2">
    <source>
        <dbReference type="Proteomes" id="UP000055136"/>
    </source>
</evidence>
<sequence>MLAIRCIKQIAGWLLVGLAVGYVPGAQAAQVEGLYQAQVPVKTQTREERLEVYPAALAQVVVKLSGDRSVPELPELSGLMGNAVSLVQQFQYAELPPGDETLLEDGYKRLLVARFDGQAVSQALIEANVPLWGSTRPEVLLWLAIEDRETRYLLGANAAAELESRLEAQAARRGLPLMLPLLDLDDRRQVDFGDVWGDFHHTVMQASARYSADTVLIGRLIRAEDGAWRTRWSLHYAAAPNTPSEFWQAQVNSQEEALAVGIDGAADRIARRYAQLYSPDSADSVALTVTGVGGMAGYARAMDYLESLDIVTAVEVARVRQEEVLFRVAIRGDARGLEQSIRLGSTLARDAEAQPPAENELTSARTFVYRLLP</sequence>
<dbReference type="EMBL" id="CP013099">
    <property type="protein sequence ID" value="ALP52506.1"/>
    <property type="molecule type" value="Genomic_DNA"/>
</dbReference>
<keyword evidence="2" id="KW-1185">Reference proteome</keyword>
<dbReference type="InterPro" id="IPR018642">
    <property type="entry name" value="DUF2066"/>
</dbReference>